<dbReference type="AlphaFoldDB" id="A0A0G1EPX5"/>
<proteinExistence type="predicted"/>
<keyword evidence="1" id="KW-0812">Transmembrane</keyword>
<comment type="caution">
    <text evidence="2">The sequence shown here is derived from an EMBL/GenBank/DDBJ whole genome shotgun (WGS) entry which is preliminary data.</text>
</comment>
<feature type="transmembrane region" description="Helical" evidence="1">
    <location>
        <begin position="55"/>
        <end position="76"/>
    </location>
</feature>
<sequence length="198" mass="22211">MLEKYLPFLRPRENTEKTLSSGNYIPDDSLFFNPESLRTEAFTAGGAVKFSSSTIVFFSAVLIGLLVGHMTMNFLLNGLLNEQKNLEFKINEYADVEEKALQITNKINYSKNTVGTRKPLTTKTSFIMSRLPKDLVLSTVEFKPETFEIVVKGSSPAQITGMFLRWLQDGGVSEVAIKEVVFSSAENIYMVRLGGVYR</sequence>
<protein>
    <recommendedName>
        <fullName evidence="4">Fimbrial assembly family protein</fullName>
    </recommendedName>
</protein>
<keyword evidence="1" id="KW-0472">Membrane</keyword>
<evidence type="ECO:0000256" key="1">
    <source>
        <dbReference type="SAM" id="Phobius"/>
    </source>
</evidence>
<evidence type="ECO:0000313" key="2">
    <source>
        <dbReference type="EMBL" id="KKT12055.1"/>
    </source>
</evidence>
<evidence type="ECO:0000313" key="3">
    <source>
        <dbReference type="Proteomes" id="UP000033910"/>
    </source>
</evidence>
<organism evidence="2 3">
    <name type="scientific">candidate division WWE3 bacterium GW2011_GWB2_43_22</name>
    <dbReference type="NCBI Taxonomy" id="1619118"/>
    <lineage>
        <taxon>Bacteria</taxon>
        <taxon>Katanobacteria</taxon>
    </lineage>
</organism>
<gene>
    <name evidence="2" type="ORF">UV89_C0005G0011</name>
</gene>
<name>A0A0G1EPX5_UNCKA</name>
<keyword evidence="1" id="KW-1133">Transmembrane helix</keyword>
<dbReference type="EMBL" id="LCGF01000005">
    <property type="protein sequence ID" value="KKT12055.1"/>
    <property type="molecule type" value="Genomic_DNA"/>
</dbReference>
<evidence type="ECO:0008006" key="4">
    <source>
        <dbReference type="Google" id="ProtNLM"/>
    </source>
</evidence>
<reference evidence="2 3" key="1">
    <citation type="journal article" date="2015" name="Nature">
        <title>rRNA introns, odd ribosomes, and small enigmatic genomes across a large radiation of phyla.</title>
        <authorList>
            <person name="Brown C.T."/>
            <person name="Hug L.A."/>
            <person name="Thomas B.C."/>
            <person name="Sharon I."/>
            <person name="Castelle C.J."/>
            <person name="Singh A."/>
            <person name="Wilkins M.J."/>
            <person name="Williams K.H."/>
            <person name="Banfield J.F."/>
        </authorList>
    </citation>
    <scope>NUCLEOTIDE SEQUENCE [LARGE SCALE GENOMIC DNA]</scope>
</reference>
<dbReference type="Proteomes" id="UP000033910">
    <property type="component" value="Unassembled WGS sequence"/>
</dbReference>
<accession>A0A0G1EPX5</accession>